<feature type="domain" description="MobA-like NTP transferase" evidence="2">
    <location>
        <begin position="25"/>
        <end position="131"/>
    </location>
</feature>
<dbReference type="EMBL" id="RXOL01000001">
    <property type="protein sequence ID" value="RVQ69026.1"/>
    <property type="molecule type" value="Genomic_DNA"/>
</dbReference>
<comment type="caution">
    <text evidence="3">The sequence shown here is derived from an EMBL/GenBank/DDBJ whole genome shotgun (WGS) entry which is preliminary data.</text>
</comment>
<dbReference type="Gene3D" id="3.90.550.10">
    <property type="entry name" value="Spore Coat Polysaccharide Biosynthesis Protein SpsA, Chain A"/>
    <property type="match status" value="1"/>
</dbReference>
<gene>
    <name evidence="3" type="ORF">EKN06_02095</name>
</gene>
<dbReference type="Proteomes" id="UP000283003">
    <property type="component" value="Unassembled WGS sequence"/>
</dbReference>
<keyword evidence="1" id="KW-0460">Magnesium</keyword>
<reference evidence="3 4" key="1">
    <citation type="submission" date="2018-12" db="EMBL/GenBank/DDBJ databases">
        <title>Croceicoccus ponticola sp. nov., a lipolytic bacterium isolated from seawater.</title>
        <authorList>
            <person name="Yoon J.-H."/>
        </authorList>
    </citation>
    <scope>NUCLEOTIDE SEQUENCE [LARGE SCALE GENOMIC DNA]</scope>
    <source>
        <strain evidence="3 4">GM-16</strain>
    </source>
</reference>
<accession>A0A437H089</accession>
<protein>
    <submittedName>
        <fullName evidence="3">GTP--adenosylcobinamide-phosphate guanylyltransferase</fullName>
    </submittedName>
</protein>
<organism evidence="3 4">
    <name type="scientific">Croceicoccus ponticola</name>
    <dbReference type="NCBI Taxonomy" id="2217664"/>
    <lineage>
        <taxon>Bacteria</taxon>
        <taxon>Pseudomonadati</taxon>
        <taxon>Pseudomonadota</taxon>
        <taxon>Alphaproteobacteria</taxon>
        <taxon>Sphingomonadales</taxon>
        <taxon>Erythrobacteraceae</taxon>
        <taxon>Croceicoccus</taxon>
    </lineage>
</organism>
<dbReference type="RefSeq" id="WP_127611212.1">
    <property type="nucleotide sequence ID" value="NZ_RXOL01000001.1"/>
</dbReference>
<keyword evidence="3" id="KW-0548">Nucleotidyltransferase</keyword>
<dbReference type="InterPro" id="IPR029044">
    <property type="entry name" value="Nucleotide-diphossugar_trans"/>
</dbReference>
<evidence type="ECO:0000259" key="2">
    <source>
        <dbReference type="Pfam" id="PF12804"/>
    </source>
</evidence>
<name>A0A437H089_9SPHN</name>
<dbReference type="GO" id="GO:0016779">
    <property type="term" value="F:nucleotidyltransferase activity"/>
    <property type="evidence" value="ECO:0007669"/>
    <property type="project" value="UniProtKB-KW"/>
</dbReference>
<proteinExistence type="predicted"/>
<dbReference type="SUPFAM" id="SSF53448">
    <property type="entry name" value="Nucleotide-diphospho-sugar transferases"/>
    <property type="match status" value="1"/>
</dbReference>
<dbReference type="InterPro" id="IPR025877">
    <property type="entry name" value="MobA-like_NTP_Trfase"/>
</dbReference>
<sequence>MEQTDLSAMTALVLAGVRPSGDPFAERQGVIHKGLIVVAGKPILTRVCDALHDAGVGRVVVATNCDDVAALARANGADVTPAQSGPSATVGAALVAFGAPLLVTTADHALLQGAWVRDFVADAAGEGDVSILLASRDVVERDVPGTQRTWMRLADGHWTGCNLFLLRTEAAGRGIAMWSEVEANRKRPFRMASRLGWGTLVRFVLGRLSIKAMVARIGRQAGIDARIVAARDGRVAVDVDKEADLDLVRRLMQSEGRA</sequence>
<evidence type="ECO:0000313" key="3">
    <source>
        <dbReference type="EMBL" id="RVQ69026.1"/>
    </source>
</evidence>
<evidence type="ECO:0000313" key="4">
    <source>
        <dbReference type="Proteomes" id="UP000283003"/>
    </source>
</evidence>
<keyword evidence="3" id="KW-0808">Transferase</keyword>
<dbReference type="Pfam" id="PF12804">
    <property type="entry name" value="NTP_transf_3"/>
    <property type="match status" value="1"/>
</dbReference>
<evidence type="ECO:0000256" key="1">
    <source>
        <dbReference type="ARBA" id="ARBA00022842"/>
    </source>
</evidence>
<dbReference type="AlphaFoldDB" id="A0A437H089"/>
<keyword evidence="4" id="KW-1185">Reference proteome</keyword>
<dbReference type="OrthoDB" id="159246at2"/>